<gene>
    <name evidence="1" type="ORF">LCGC14_0048140</name>
</gene>
<reference evidence="1" key="1">
    <citation type="journal article" date="2015" name="Nature">
        <title>Complex archaea that bridge the gap between prokaryotes and eukaryotes.</title>
        <authorList>
            <person name="Spang A."/>
            <person name="Saw J.H."/>
            <person name="Jorgensen S.L."/>
            <person name="Zaremba-Niedzwiedzka K."/>
            <person name="Martijn J."/>
            <person name="Lind A.E."/>
            <person name="van Eijk R."/>
            <person name="Schleper C."/>
            <person name="Guy L."/>
            <person name="Ettema T.J."/>
        </authorList>
    </citation>
    <scope>NUCLEOTIDE SEQUENCE</scope>
</reference>
<comment type="caution">
    <text evidence="1">The sequence shown here is derived from an EMBL/GenBank/DDBJ whole genome shotgun (WGS) entry which is preliminary data.</text>
</comment>
<dbReference type="AlphaFoldDB" id="A0A0F9YTI5"/>
<dbReference type="EMBL" id="LAZR01000010">
    <property type="protein sequence ID" value="KKO08119.1"/>
    <property type="molecule type" value="Genomic_DNA"/>
</dbReference>
<accession>A0A0F9YTI5</accession>
<sequence length="34" mass="4048">MHFGRVSKKTRLLWPQVRIYEPTKKGPKPLLLND</sequence>
<name>A0A0F9YTI5_9ZZZZ</name>
<evidence type="ECO:0000313" key="1">
    <source>
        <dbReference type="EMBL" id="KKO08119.1"/>
    </source>
</evidence>
<protein>
    <submittedName>
        <fullName evidence="1">Uncharacterized protein</fullName>
    </submittedName>
</protein>
<organism evidence="1">
    <name type="scientific">marine sediment metagenome</name>
    <dbReference type="NCBI Taxonomy" id="412755"/>
    <lineage>
        <taxon>unclassified sequences</taxon>
        <taxon>metagenomes</taxon>
        <taxon>ecological metagenomes</taxon>
    </lineage>
</organism>
<proteinExistence type="predicted"/>